<keyword evidence="1" id="KW-0808">Transferase</keyword>
<dbReference type="InterPro" id="IPR044855">
    <property type="entry name" value="CoA-Trfase_III_dom3_sf"/>
</dbReference>
<dbReference type="Gene3D" id="3.40.50.10540">
    <property type="entry name" value="Crotonobetainyl-coa:carnitine coa-transferase, domain 1"/>
    <property type="match status" value="1"/>
</dbReference>
<proteinExistence type="predicted"/>
<dbReference type="PANTHER" id="PTHR48207:SF4">
    <property type="entry name" value="BLL6097 PROTEIN"/>
    <property type="match status" value="1"/>
</dbReference>
<name>A0A0A3XMK6_BRAJP</name>
<evidence type="ECO:0008006" key="4">
    <source>
        <dbReference type="Google" id="ProtNLM"/>
    </source>
</evidence>
<reference evidence="2 3" key="1">
    <citation type="submission" date="2014-09" db="EMBL/GenBank/DDBJ databases">
        <title>Draft genome of Bradyrhizobium japonicum Is-34.</title>
        <authorList>
            <person name="Tsurumaru H."/>
            <person name="Yamakawa T."/>
            <person name="Hashimoto S."/>
            <person name="Okizaki K."/>
            <person name="Kanesaki Y."/>
            <person name="Yoshikawa H."/>
            <person name="Yajima S."/>
        </authorList>
    </citation>
    <scope>NUCLEOTIDE SEQUENCE [LARGE SCALE GENOMIC DNA]</scope>
    <source>
        <strain evidence="2 3">Is-34</strain>
    </source>
</reference>
<dbReference type="Gene3D" id="3.30.1540.10">
    <property type="entry name" value="formyl-coa transferase, domain 3"/>
    <property type="match status" value="1"/>
</dbReference>
<dbReference type="Proteomes" id="UP000030377">
    <property type="component" value="Unassembled WGS sequence"/>
</dbReference>
<comment type="caution">
    <text evidence="2">The sequence shown here is derived from an EMBL/GenBank/DDBJ whole genome shotgun (WGS) entry which is preliminary data.</text>
</comment>
<protein>
    <recommendedName>
        <fullName evidence="4">CoA transferase</fullName>
    </recommendedName>
</protein>
<dbReference type="GO" id="GO:0008410">
    <property type="term" value="F:CoA-transferase activity"/>
    <property type="evidence" value="ECO:0007669"/>
    <property type="project" value="TreeGrafter"/>
</dbReference>
<dbReference type="SUPFAM" id="SSF89796">
    <property type="entry name" value="CoA-transferase family III (CaiB/BaiF)"/>
    <property type="match status" value="1"/>
</dbReference>
<dbReference type="Pfam" id="PF02515">
    <property type="entry name" value="CoA_transf_3"/>
    <property type="match status" value="1"/>
</dbReference>
<evidence type="ECO:0000313" key="2">
    <source>
        <dbReference type="EMBL" id="KGT75600.1"/>
    </source>
</evidence>
<organism evidence="2 3">
    <name type="scientific">Bradyrhizobium japonicum</name>
    <dbReference type="NCBI Taxonomy" id="375"/>
    <lineage>
        <taxon>Bacteria</taxon>
        <taxon>Pseudomonadati</taxon>
        <taxon>Pseudomonadota</taxon>
        <taxon>Alphaproteobacteria</taxon>
        <taxon>Hyphomicrobiales</taxon>
        <taxon>Nitrobacteraceae</taxon>
        <taxon>Bradyrhizobium</taxon>
    </lineage>
</organism>
<dbReference type="PANTHER" id="PTHR48207">
    <property type="entry name" value="SUCCINATE--HYDROXYMETHYLGLUTARATE COA-TRANSFERASE"/>
    <property type="match status" value="1"/>
</dbReference>
<sequence>MTPMLDGIKIVAFHHFLMGPLGVQFLADLGADVVAVEQTDGAFQRHWSGGESFVEGESMLFACANRNKRSIALNLRSDEGREIAHRLIAQSHVVIENFRPGVMDRLGLGFEDAKKLRPDIIYASATGYGVDGPYKERAGQDLLLQAISGLAAATGKGEGDARAVGCSAVDHHGAALLANGILAALVRHARTGQGCRVEATLLGAAIDIQTEAIVAYLNSQHPPKSMRQEEYVSGWLMQAPYGIYPAADGHIALSRVTLAGLAEVLECPELAQIGEHELFSRKGEISKLVAKHTTKFSVAELEARLTSHDFWFAAVNDYGQMACDPQVVAAGHITTIPSAASGQPIRLTTHPVKYDGERPGIRLAPQPLGAQSEEILNELGYSAQQTRALVESGTVGMGTPLNDAAE</sequence>
<dbReference type="InterPro" id="IPR050483">
    <property type="entry name" value="CoA-transferase_III_domain"/>
</dbReference>
<evidence type="ECO:0000313" key="3">
    <source>
        <dbReference type="Proteomes" id="UP000030377"/>
    </source>
</evidence>
<accession>A0A0A3XMK6</accession>
<dbReference type="InterPro" id="IPR023606">
    <property type="entry name" value="CoA-Trfase_III_dom_1_sf"/>
</dbReference>
<gene>
    <name evidence="2" type="ORF">MA20_33265</name>
</gene>
<evidence type="ECO:0000256" key="1">
    <source>
        <dbReference type="ARBA" id="ARBA00022679"/>
    </source>
</evidence>
<dbReference type="InterPro" id="IPR003673">
    <property type="entry name" value="CoA-Trfase_fam_III"/>
</dbReference>
<dbReference type="AlphaFoldDB" id="A0A0A3XMK6"/>
<dbReference type="EMBL" id="JRPN01000025">
    <property type="protein sequence ID" value="KGT75600.1"/>
    <property type="molecule type" value="Genomic_DNA"/>
</dbReference>